<evidence type="ECO:0000256" key="2">
    <source>
        <dbReference type="ARBA" id="ARBA00009843"/>
    </source>
</evidence>
<dbReference type="AlphaFoldDB" id="A0A089P1H4"/>
<evidence type="ECO:0000256" key="7">
    <source>
        <dbReference type="ARBA" id="ARBA00023136"/>
    </source>
</evidence>
<keyword evidence="5 8" id="KW-0812">Transmembrane</keyword>
<dbReference type="PANTHER" id="PTHR43302:SF5">
    <property type="entry name" value="TRANSPORTER ARSB-RELATED"/>
    <property type="match status" value="1"/>
</dbReference>
<keyword evidence="7 8" id="KW-0472">Membrane</keyword>
<evidence type="ECO:0000256" key="5">
    <source>
        <dbReference type="ARBA" id="ARBA00022692"/>
    </source>
</evidence>
<organism evidence="10 11">
    <name type="scientific">Methylobacterium oryzae CBMB20</name>
    <dbReference type="NCBI Taxonomy" id="693986"/>
    <lineage>
        <taxon>Bacteria</taxon>
        <taxon>Pseudomonadati</taxon>
        <taxon>Pseudomonadota</taxon>
        <taxon>Alphaproteobacteria</taxon>
        <taxon>Hyphomicrobiales</taxon>
        <taxon>Methylobacteriaceae</taxon>
        <taxon>Methylobacterium</taxon>
    </lineage>
</organism>
<name>A0A089P1H4_9HYPH</name>
<dbReference type="eggNOG" id="COG1055">
    <property type="taxonomic scope" value="Bacteria"/>
</dbReference>
<dbReference type="Pfam" id="PF03600">
    <property type="entry name" value="CitMHS"/>
    <property type="match status" value="1"/>
</dbReference>
<dbReference type="CDD" id="cd01118">
    <property type="entry name" value="ArsB_permease"/>
    <property type="match status" value="1"/>
</dbReference>
<comment type="subcellular location">
    <subcellularLocation>
        <location evidence="1">Cell membrane</location>
        <topology evidence="1">Multi-pass membrane protein</topology>
    </subcellularLocation>
</comment>
<gene>
    <name evidence="10" type="ORF">MOC_4875</name>
</gene>
<keyword evidence="3" id="KW-0813">Transport</keyword>
<dbReference type="STRING" id="693986.MOC_4875"/>
<dbReference type="PRINTS" id="PR00758">
    <property type="entry name" value="ARSENICPUMP"/>
</dbReference>
<feature type="transmembrane region" description="Helical" evidence="8">
    <location>
        <begin position="221"/>
        <end position="244"/>
    </location>
</feature>
<evidence type="ECO:0000256" key="1">
    <source>
        <dbReference type="ARBA" id="ARBA00004651"/>
    </source>
</evidence>
<evidence type="ECO:0000256" key="6">
    <source>
        <dbReference type="ARBA" id="ARBA00022989"/>
    </source>
</evidence>
<feature type="transmembrane region" description="Helical" evidence="8">
    <location>
        <begin position="6"/>
        <end position="26"/>
    </location>
</feature>
<feature type="transmembrane region" description="Helical" evidence="8">
    <location>
        <begin position="143"/>
        <end position="162"/>
    </location>
</feature>
<feature type="transmembrane region" description="Helical" evidence="8">
    <location>
        <begin position="250"/>
        <end position="268"/>
    </location>
</feature>
<dbReference type="Proteomes" id="UP000029492">
    <property type="component" value="Chromosome"/>
</dbReference>
<comment type="similarity">
    <text evidence="2">Belongs to the CitM (TC 2.A.11) transporter family.</text>
</comment>
<feature type="domain" description="Citrate transporter-like" evidence="9">
    <location>
        <begin position="30"/>
        <end position="354"/>
    </location>
</feature>
<dbReference type="RefSeq" id="WP_043352329.1">
    <property type="nucleotide sequence ID" value="NZ_CP003811.1"/>
</dbReference>
<feature type="transmembrane region" description="Helical" evidence="8">
    <location>
        <begin position="33"/>
        <end position="55"/>
    </location>
</feature>
<evidence type="ECO:0000256" key="4">
    <source>
        <dbReference type="ARBA" id="ARBA00022475"/>
    </source>
</evidence>
<dbReference type="KEGG" id="mor:MOC_4875"/>
<dbReference type="HOGENOM" id="CLU_043931_0_0_5"/>
<reference evidence="10 11" key="1">
    <citation type="journal article" date="2014" name="PLoS ONE">
        <title>Genome Information of Methylobacterium oryzae, a Plant-Probiotic Methylotroph in the Phyllosphere.</title>
        <authorList>
            <person name="Kwak M.J."/>
            <person name="Jeong H."/>
            <person name="Madhaiyan M."/>
            <person name="Lee Y."/>
            <person name="Sa T.M."/>
            <person name="Oh T.K."/>
            <person name="Kim J.F."/>
        </authorList>
    </citation>
    <scope>NUCLEOTIDE SEQUENCE [LARGE SCALE GENOMIC DNA]</scope>
    <source>
        <strain evidence="10 11">CBMB20</strain>
    </source>
</reference>
<proteinExistence type="inferred from homology"/>
<evidence type="ECO:0000256" key="8">
    <source>
        <dbReference type="SAM" id="Phobius"/>
    </source>
</evidence>
<feature type="transmembrane region" description="Helical" evidence="8">
    <location>
        <begin position="105"/>
        <end position="131"/>
    </location>
</feature>
<feature type="transmembrane region" description="Helical" evidence="8">
    <location>
        <begin position="400"/>
        <end position="421"/>
    </location>
</feature>
<keyword evidence="6 8" id="KW-1133">Transmembrane helix</keyword>
<keyword evidence="4" id="KW-1003">Cell membrane</keyword>
<dbReference type="EMBL" id="CP003811">
    <property type="protein sequence ID" value="AIQ92630.1"/>
    <property type="molecule type" value="Genomic_DNA"/>
</dbReference>
<dbReference type="InterPro" id="IPR004680">
    <property type="entry name" value="Cit_transptr-like_dom"/>
</dbReference>
<sequence>MGALTLTPNIATWAIAALATLGVILRPFAWPEAIWAVLGAGALVALGLLAPATAWDGVLKGTDVYLFLVGMMLMSEVARKEGLFDWLASIAVRAAKGSATRLFTLVYLVGTVVTVFLSNDACAVVLTPAVYAATKAAKVENPLPYLFICAFIANAASFVLPISNPANLVVFAEHMPPLVRWLGLFALPSLLAIATTYAVLRLTQAKTLRGQEVATDVEAVSLSRTGLVAGIGIVATGGVLIAASALGLDLGLPTFVAGLATTIVVLLLKRGGLVEVAKDVSWSVLPLVAGLFVLVEALEKTGVLAMLADLLKGYAHAAPEATAWGAGGLVAVLCNLVNNLPAGLIAGAAVQAAHVPEKVAGAILIGVDLGPNLSVTGSLATILWLTAIRREGQDVGAWTFLKLGLLVMPPALALALAGLLLV</sequence>
<evidence type="ECO:0000259" key="9">
    <source>
        <dbReference type="Pfam" id="PF03600"/>
    </source>
</evidence>
<feature type="transmembrane region" description="Helical" evidence="8">
    <location>
        <begin position="182"/>
        <end position="200"/>
    </location>
</feature>
<accession>A0A089P1H4</accession>
<keyword evidence="11" id="KW-1185">Reference proteome</keyword>
<dbReference type="GO" id="GO:0015105">
    <property type="term" value="F:arsenite transmembrane transporter activity"/>
    <property type="evidence" value="ECO:0007669"/>
    <property type="project" value="InterPro"/>
</dbReference>
<feature type="transmembrane region" description="Helical" evidence="8">
    <location>
        <begin position="280"/>
        <end position="298"/>
    </location>
</feature>
<evidence type="ECO:0000256" key="3">
    <source>
        <dbReference type="ARBA" id="ARBA00022448"/>
    </source>
</evidence>
<evidence type="ECO:0000313" key="10">
    <source>
        <dbReference type="EMBL" id="AIQ92630.1"/>
    </source>
</evidence>
<feature type="transmembrane region" description="Helical" evidence="8">
    <location>
        <begin position="369"/>
        <end position="388"/>
    </location>
</feature>
<protein>
    <submittedName>
        <fullName evidence="10">Arsenical pump membrane protein</fullName>
    </submittedName>
</protein>
<dbReference type="PANTHER" id="PTHR43302">
    <property type="entry name" value="TRANSPORTER ARSB-RELATED"/>
    <property type="match status" value="1"/>
</dbReference>
<dbReference type="GO" id="GO:0005886">
    <property type="term" value="C:plasma membrane"/>
    <property type="evidence" value="ECO:0007669"/>
    <property type="project" value="UniProtKB-SubCell"/>
</dbReference>
<dbReference type="InterPro" id="IPR000802">
    <property type="entry name" value="Arsenical_pump_ArsB"/>
</dbReference>
<evidence type="ECO:0000313" key="11">
    <source>
        <dbReference type="Proteomes" id="UP000029492"/>
    </source>
</evidence>